<reference evidence="2 3" key="1">
    <citation type="submission" date="2018-10" db="EMBL/GenBank/DDBJ databases">
        <title>Genome sequencing of Lactobacillus species.</title>
        <authorList>
            <person name="Baek C."/>
            <person name="Yi H."/>
        </authorList>
    </citation>
    <scope>NUCLEOTIDE SEQUENCE [LARGE SCALE GENOMIC DNA]</scope>
    <source>
        <strain evidence="2 3">DSM 16365</strain>
    </source>
</reference>
<accession>A0AAN1Q2J5</accession>
<protein>
    <submittedName>
        <fullName evidence="2">Uncharacterized protein</fullName>
    </submittedName>
</protein>
<dbReference type="Proteomes" id="UP000281644">
    <property type="component" value="Chromosome"/>
</dbReference>
<gene>
    <name evidence="2" type="ORF">LPA65_12090</name>
</gene>
<evidence type="ECO:0000256" key="1">
    <source>
        <dbReference type="SAM" id="MobiDB-lite"/>
    </source>
</evidence>
<dbReference type="EMBL" id="CP032751">
    <property type="protein sequence ID" value="AYJ36441.1"/>
    <property type="molecule type" value="Genomic_DNA"/>
</dbReference>
<name>A0AAN1Q2J5_9LACO</name>
<proteinExistence type="predicted"/>
<dbReference type="AlphaFoldDB" id="A0AAN1Q2J5"/>
<organism evidence="2 3">
    <name type="scientific">Lactiplantibacillus argentoratensis</name>
    <dbReference type="NCBI Taxonomy" id="271881"/>
    <lineage>
        <taxon>Bacteria</taxon>
        <taxon>Bacillati</taxon>
        <taxon>Bacillota</taxon>
        <taxon>Bacilli</taxon>
        <taxon>Lactobacillales</taxon>
        <taxon>Lactobacillaceae</taxon>
        <taxon>Lactiplantibacillus</taxon>
    </lineage>
</organism>
<evidence type="ECO:0000313" key="2">
    <source>
        <dbReference type="EMBL" id="AYJ36441.1"/>
    </source>
</evidence>
<sequence>MTQASVQLLRRRTNDRAGRIPQSNSENAQFEWVNKVLDSITVQGLFDAQALLLDTVSHYGNN</sequence>
<feature type="region of interest" description="Disordered" evidence="1">
    <location>
        <begin position="1"/>
        <end position="24"/>
    </location>
</feature>
<dbReference type="KEGG" id="larg:LPA65_12090"/>
<evidence type="ECO:0000313" key="3">
    <source>
        <dbReference type="Proteomes" id="UP000281644"/>
    </source>
</evidence>